<protein>
    <submittedName>
        <fullName evidence="1">Uncharacterized protein</fullName>
    </submittedName>
</protein>
<proteinExistence type="predicted"/>
<sequence length="38" mass="4061">MFSKSLIMPFGFAMLAIAGLLFQIAAHALNSPVTLLQP</sequence>
<dbReference type="AlphaFoldDB" id="A0A1C9I263"/>
<reference evidence="1" key="1">
    <citation type="journal article" date="2015" name="BMC Genomics">
        <title>Transcriptome profiling of a Rhizobium leguminosarum bv. trifolii rosR mutant reveals the role of the transcriptional regulator RosR in motility, synthesis of cell-surface components, and other cellular processes.</title>
        <authorList>
            <person name="Rachwal K."/>
            <person name="Matczynska E."/>
            <person name="Janczarek M."/>
        </authorList>
    </citation>
    <scope>NUCLEOTIDE SEQUENCE</scope>
    <source>
        <strain evidence="1">Rt24.2</strain>
    </source>
</reference>
<dbReference type="EMBL" id="KX490725">
    <property type="protein sequence ID" value="AOO93089.1"/>
    <property type="molecule type" value="Genomic_DNA"/>
</dbReference>
<reference evidence="1" key="2">
    <citation type="journal article" date="2016" name="Front. Microbiol.">
        <title>The Regulatory Protein RosR Affects Rhizobium leguminosarum bv. trifolii Protein Profiles, Cell Surface Properties, and Symbiosis with Clover.</title>
        <authorList>
            <person name="Rachwal K."/>
            <person name="Boguszewska A."/>
            <person name="Kopcinska J."/>
            <person name="Karas M."/>
            <person name="Tchorzewski M."/>
            <person name="Janczarek M."/>
        </authorList>
    </citation>
    <scope>NUCLEOTIDE SEQUENCE</scope>
    <source>
        <strain evidence="1">Rt24.2</strain>
    </source>
</reference>
<name>A0A1C9I263_RHILT</name>
<evidence type="ECO:0000313" key="1">
    <source>
        <dbReference type="EMBL" id="AOO93089.1"/>
    </source>
</evidence>
<accession>A0A1C9I263</accession>
<organism evidence="1">
    <name type="scientific">Rhizobium leguminosarum bv. trifolii</name>
    <dbReference type="NCBI Taxonomy" id="386"/>
    <lineage>
        <taxon>Bacteria</taxon>
        <taxon>Pseudomonadati</taxon>
        <taxon>Pseudomonadota</taxon>
        <taxon>Alphaproteobacteria</taxon>
        <taxon>Hyphomicrobiales</taxon>
        <taxon>Rhizobiaceae</taxon>
        <taxon>Rhizobium/Agrobacterium group</taxon>
        <taxon>Rhizobium</taxon>
    </lineage>
</organism>